<dbReference type="Pfam" id="PF00480">
    <property type="entry name" value="ROK"/>
    <property type="match status" value="1"/>
</dbReference>
<dbReference type="Proteomes" id="UP000229757">
    <property type="component" value="Chromosome"/>
</dbReference>
<dbReference type="GO" id="GO:0009384">
    <property type="term" value="F:N-acylmannosamine kinase activity"/>
    <property type="evidence" value="ECO:0007669"/>
    <property type="project" value="UniProtKB-EC"/>
</dbReference>
<keyword evidence="2" id="KW-1185">Reference proteome</keyword>
<evidence type="ECO:0000313" key="2">
    <source>
        <dbReference type="Proteomes" id="UP000229757"/>
    </source>
</evidence>
<sequence length="295" mass="31395">MILALDIGGTKTSAALIGPNLKIVEKRSISTQSPNWAMFARALRELIGTWQFDRVAVATTGRIVEGVLQPLNTEMISFWNALPITDELTKLFSQPVFVVNDAAAAAWGEFQCMQTSDGPLVHSILYLTISTGVGSGLIVNDRLVSSANGLASHAGHCQHSLPGLGVYHCSCGRTNCIETIASGTAIAHRATVACGETLSTIEVFARYYTHSECARVIDQAAHAISDLIVNMNATMGIDRAVLGGGVGLLDLFRERVRFYMLKNPTVFRAEITTAALGSDSGLVGVAQLSNKDEAG</sequence>
<dbReference type="PANTHER" id="PTHR18964">
    <property type="entry name" value="ROK (REPRESSOR, ORF, KINASE) FAMILY"/>
    <property type="match status" value="1"/>
</dbReference>
<protein>
    <submittedName>
        <fullName evidence="1">N-acetylmannosamine kinase NanK</fullName>
        <ecNumber evidence="1">2.7.1.60</ecNumber>
    </submittedName>
</protein>
<proteinExistence type="predicted"/>
<reference evidence="1 2" key="1">
    <citation type="journal article" date="2017" name="Environ. Microbiol.">
        <title>Genomic and physiological analyses of 'Reinekea forsetii' reveal a versatile opportunistic lifestyle during spring algae blooms.</title>
        <authorList>
            <person name="Avci B."/>
            <person name="Hahnke R.L."/>
            <person name="Chafee M."/>
            <person name="Fischer T."/>
            <person name="Gruber-Vodicka H."/>
            <person name="Tegetmeyer H.E."/>
            <person name="Harder J."/>
            <person name="Fuchs B.M."/>
            <person name="Amann R.I."/>
            <person name="Teeling H."/>
        </authorList>
    </citation>
    <scope>NUCLEOTIDE SEQUENCE [LARGE SCALE GENOMIC DNA]</scope>
    <source>
        <strain evidence="1 2">Hel1_31_D35</strain>
    </source>
</reference>
<dbReference type="InterPro" id="IPR000600">
    <property type="entry name" value="ROK"/>
</dbReference>
<organism evidence="1 2">
    <name type="scientific">Reinekea forsetii</name>
    <dbReference type="NCBI Taxonomy" id="1336806"/>
    <lineage>
        <taxon>Bacteria</taxon>
        <taxon>Pseudomonadati</taxon>
        <taxon>Pseudomonadota</taxon>
        <taxon>Gammaproteobacteria</taxon>
        <taxon>Oceanospirillales</taxon>
        <taxon>Saccharospirillaceae</taxon>
        <taxon>Reinekea</taxon>
    </lineage>
</organism>
<dbReference type="KEGG" id="rfo:REIFOR_02428"/>
<dbReference type="AlphaFoldDB" id="A0A2K8KS69"/>
<name>A0A2K8KS69_9GAMM</name>
<keyword evidence="1" id="KW-0808">Transferase</keyword>
<dbReference type="SUPFAM" id="SSF53067">
    <property type="entry name" value="Actin-like ATPase domain"/>
    <property type="match status" value="1"/>
</dbReference>
<dbReference type="OrthoDB" id="9810372at2"/>
<dbReference type="InterPro" id="IPR043129">
    <property type="entry name" value="ATPase_NBD"/>
</dbReference>
<dbReference type="Gene3D" id="3.30.420.40">
    <property type="match status" value="2"/>
</dbReference>
<evidence type="ECO:0000313" key="1">
    <source>
        <dbReference type="EMBL" id="ATX77553.1"/>
    </source>
</evidence>
<dbReference type="RefSeq" id="WP_100257804.1">
    <property type="nucleotide sequence ID" value="NZ_CP011797.1"/>
</dbReference>
<dbReference type="CDD" id="cd24069">
    <property type="entry name" value="ASKHA_NBD_ROK_EcNanK-like"/>
    <property type="match status" value="1"/>
</dbReference>
<keyword evidence="1" id="KW-0418">Kinase</keyword>
<dbReference type="EC" id="2.7.1.60" evidence="1"/>
<dbReference type="GO" id="GO:0019262">
    <property type="term" value="P:N-acetylneuraminate catabolic process"/>
    <property type="evidence" value="ECO:0007669"/>
    <property type="project" value="TreeGrafter"/>
</dbReference>
<dbReference type="PANTHER" id="PTHR18964:SF169">
    <property type="entry name" value="N-ACETYLMANNOSAMINE KINASE"/>
    <property type="match status" value="1"/>
</dbReference>
<accession>A0A2K8KS69</accession>
<gene>
    <name evidence="1" type="primary">nanK</name>
    <name evidence="1" type="ORF">REIFOR_02428</name>
</gene>
<dbReference type="EMBL" id="CP011797">
    <property type="protein sequence ID" value="ATX77553.1"/>
    <property type="molecule type" value="Genomic_DNA"/>
</dbReference>